<name>A0A2V3A3Y2_9BACI</name>
<comment type="caution">
    <text evidence="1">The sequence shown here is derived from an EMBL/GenBank/DDBJ whole genome shotgun (WGS) entry which is preliminary data.</text>
</comment>
<dbReference type="Gene3D" id="3.20.20.370">
    <property type="entry name" value="Glycoside hydrolase/deacetylase"/>
    <property type="match status" value="1"/>
</dbReference>
<dbReference type="Proteomes" id="UP000247150">
    <property type="component" value="Unassembled WGS sequence"/>
</dbReference>
<dbReference type="EMBL" id="QGTW01000006">
    <property type="protein sequence ID" value="PWW28244.1"/>
    <property type="molecule type" value="Genomic_DNA"/>
</dbReference>
<evidence type="ECO:0000313" key="1">
    <source>
        <dbReference type="EMBL" id="PWW28244.1"/>
    </source>
</evidence>
<dbReference type="AlphaFoldDB" id="A0A2V3A3Y2"/>
<proteinExistence type="predicted"/>
<protein>
    <recommendedName>
        <fullName evidence="3">Polysaccharide deacetylase</fullName>
    </recommendedName>
</protein>
<sequence length="571" mass="65706">MSIAKVGIYFDKKTAERRWEEGLNVFEVYVKQMVEYIGIPFDWIETHNGIKEHDILIIALESAEESFHEKLWNYVNEGGIIIAYGGLDFFANSLGQQTKGIGTGYALNILDYPLRFLQGICWNPQNSGAKGCIEKGFITKESPDSAIQGSLLQRFSVGKGEIHRWSVDIIGTIVGLQQGTKGVEQDGIPAPDGSANLDDNLLKADDGFEMHWEHDRQLTETGEPFFAYPYADDWKEVMISHLVQTALEKDLVLPFIDYWPDEIDQIAMISHDSDLNIDQSAQITLDLLDQCDVKTTWCMMEPGFHPDYYEKMLKSGHEIAFHYNALESDNGHWSGEEFNRQLNWLKKAAGLPKITSNKNHYTLFENWGQLFQWCEKYGIESDQTRGPSKKGNIGFLFGTCHPYFPIAWEDEKNRFYNVVEISFLTQDLGLDRLVDTSVIRPFLSSVQKVRGVAHFLFHQVHLYRQASVREAFVKVVEEAKRFGYVFWTGKQINDWVRLKKEMRITGIDEDGTILLRNGVYRSVVLVPVLDGKEEPGLVRRFGVWCRKHVYQQKHFDNESREEDILHVHERG</sequence>
<reference evidence="1 2" key="1">
    <citation type="submission" date="2018-05" db="EMBL/GenBank/DDBJ databases">
        <title>Freshwater and sediment microbial communities from various areas in North America, analyzing microbe dynamics in response to fracking.</title>
        <authorList>
            <person name="Lamendella R."/>
        </authorList>
    </citation>
    <scope>NUCLEOTIDE SEQUENCE [LARGE SCALE GENOMIC DNA]</scope>
    <source>
        <strain evidence="1 2">15_TX</strain>
    </source>
</reference>
<dbReference type="OrthoDB" id="2492838at2"/>
<accession>A0A2V3A3Y2</accession>
<dbReference type="GO" id="GO:0005975">
    <property type="term" value="P:carbohydrate metabolic process"/>
    <property type="evidence" value="ECO:0007669"/>
    <property type="project" value="InterPro"/>
</dbReference>
<gene>
    <name evidence="1" type="ORF">DFO73_10659</name>
</gene>
<dbReference type="SUPFAM" id="SSF88713">
    <property type="entry name" value="Glycoside hydrolase/deacetylase"/>
    <property type="match status" value="1"/>
</dbReference>
<organism evidence="1 2">
    <name type="scientific">Cytobacillus oceanisediminis</name>
    <dbReference type="NCBI Taxonomy" id="665099"/>
    <lineage>
        <taxon>Bacteria</taxon>
        <taxon>Bacillati</taxon>
        <taxon>Bacillota</taxon>
        <taxon>Bacilli</taxon>
        <taxon>Bacillales</taxon>
        <taxon>Bacillaceae</taxon>
        <taxon>Cytobacillus</taxon>
    </lineage>
</organism>
<evidence type="ECO:0008006" key="3">
    <source>
        <dbReference type="Google" id="ProtNLM"/>
    </source>
</evidence>
<dbReference type="InterPro" id="IPR011330">
    <property type="entry name" value="Glyco_hydro/deAcase_b/a-brl"/>
</dbReference>
<dbReference type="RefSeq" id="WP_110065114.1">
    <property type="nucleotide sequence ID" value="NZ_QGTW01000006.1"/>
</dbReference>
<evidence type="ECO:0000313" key="2">
    <source>
        <dbReference type="Proteomes" id="UP000247150"/>
    </source>
</evidence>